<reference evidence="2 3" key="1">
    <citation type="submission" date="2018-06" db="EMBL/GenBank/DDBJ databases">
        <title>Comparative genomics reveals the genomic features of Rhizophagus irregularis, R. cerebriforme, R. diaphanum and Gigaspora rosea, and their symbiotic lifestyle signature.</title>
        <authorList>
            <person name="Morin E."/>
            <person name="San Clemente H."/>
            <person name="Chen E.C.H."/>
            <person name="De La Providencia I."/>
            <person name="Hainaut M."/>
            <person name="Kuo A."/>
            <person name="Kohler A."/>
            <person name="Murat C."/>
            <person name="Tang N."/>
            <person name="Roy S."/>
            <person name="Loubradou J."/>
            <person name="Henrissat B."/>
            <person name="Grigoriev I.V."/>
            <person name="Corradi N."/>
            <person name="Roux C."/>
            <person name="Martin F.M."/>
        </authorList>
    </citation>
    <scope>NUCLEOTIDE SEQUENCE [LARGE SCALE GENOMIC DNA]</scope>
    <source>
        <strain evidence="2 3">DAOM 194757</strain>
    </source>
</reference>
<dbReference type="AlphaFoldDB" id="A0A397TWU6"/>
<feature type="compositionally biased region" description="Polar residues" evidence="1">
    <location>
        <begin position="30"/>
        <end position="40"/>
    </location>
</feature>
<name>A0A397TWU6_9GLOM</name>
<dbReference type="OrthoDB" id="2415357at2759"/>
<comment type="caution">
    <text evidence="2">The sequence shown here is derived from an EMBL/GenBank/DDBJ whole genome shotgun (WGS) entry which is preliminary data.</text>
</comment>
<evidence type="ECO:0000256" key="1">
    <source>
        <dbReference type="SAM" id="MobiDB-lite"/>
    </source>
</evidence>
<dbReference type="EMBL" id="QKWP01002677">
    <property type="protein sequence ID" value="RIB02492.1"/>
    <property type="molecule type" value="Genomic_DNA"/>
</dbReference>
<sequence length="205" mass="23194">MLDSEQLSTTVEDDQDINNVTNIHSDHNESPNSSSDTNNGIVGHPRDKPHLTIKCPKVSNDIQIKYLCTISNKSSQEIADLSTTCSNKKLKSNYTIPLTAYYNLDKIDENKTKQANQSFVCLTTLSGSVLDSKIATITLKLNKILKNATNLTLYVNSWALQLKQSIYAFIIILPDKWQYVHSIEDYLLYLYTSEFNAKKIIQVLE</sequence>
<evidence type="ECO:0000313" key="3">
    <source>
        <dbReference type="Proteomes" id="UP000266673"/>
    </source>
</evidence>
<keyword evidence="3" id="KW-1185">Reference proteome</keyword>
<evidence type="ECO:0000313" key="2">
    <source>
        <dbReference type="EMBL" id="RIB02492.1"/>
    </source>
</evidence>
<gene>
    <name evidence="2" type="ORF">C2G38_2227674</name>
</gene>
<dbReference type="Proteomes" id="UP000266673">
    <property type="component" value="Unassembled WGS sequence"/>
</dbReference>
<proteinExistence type="predicted"/>
<feature type="region of interest" description="Disordered" evidence="1">
    <location>
        <begin position="1"/>
        <end position="50"/>
    </location>
</feature>
<protein>
    <submittedName>
        <fullName evidence="2">Uncharacterized protein</fullName>
    </submittedName>
</protein>
<feature type="compositionally biased region" description="Polar residues" evidence="1">
    <location>
        <begin position="1"/>
        <end position="10"/>
    </location>
</feature>
<accession>A0A397TWU6</accession>
<organism evidence="2 3">
    <name type="scientific">Gigaspora rosea</name>
    <dbReference type="NCBI Taxonomy" id="44941"/>
    <lineage>
        <taxon>Eukaryota</taxon>
        <taxon>Fungi</taxon>
        <taxon>Fungi incertae sedis</taxon>
        <taxon>Mucoromycota</taxon>
        <taxon>Glomeromycotina</taxon>
        <taxon>Glomeromycetes</taxon>
        <taxon>Diversisporales</taxon>
        <taxon>Gigasporaceae</taxon>
        <taxon>Gigaspora</taxon>
    </lineage>
</organism>